<dbReference type="InterPro" id="IPR000300">
    <property type="entry name" value="IPPc"/>
</dbReference>
<sequence>MAAAAVLTETAPAAAGGSSSSSCPGLPAAPAHGAVLAPASPLQEQSPREYASLASSSSDEADSSPGRKSKADEAAEDDKASNRSPSLESLPQVDGPAEAVSTAPVGLSSKHVPTAAPQPAYNNNNNDNNNNINNINNRNNSNNNNSNNSNNGSSPQESSPKESPSAKGLGMKHVRSGAPQAASEEPAAAAVPRAAGRSPSPPGGLLDLVNAAAADTNARPAQRTAKVSEELPGSVAPVAQAAGPGAAHCAALQASSGSALHHWPEVELPQVSQRADQAIRLFCGVWNLHGKHAPADLNQWLTKCPRHHVYIIGTCECERSIQKSMLWANKANWERQAQNHFGEDYRMVGAQNMSAIHVMVFVHKYLWKYCWDVKTGQVATGFANYVGNKGGTQVGFNLGNTSILFVNAHLAAHANKMKERTQSFGRILEDSPIRKEKKGGPGVHQEYDRVFFMGDLNPRLNAKRADVDEWIAQRQYEKCLACDQLLPLLRADVGDVAAGLWPHFEEAAITFPPTYKFDHHSDNYDSSKKKRVPSWTDRILWKRTGDDCIRSLSYGSVQSCQVSDHKPIFAQFEVSVNLDKWEGPAEAALQRRTSSVCAMQ</sequence>
<feature type="compositionally biased region" description="Low complexity" evidence="1">
    <location>
        <begin position="122"/>
        <end position="165"/>
    </location>
</feature>
<dbReference type="AlphaFoldDB" id="A0A813L5Y9"/>
<dbReference type="EMBL" id="CAJNNW010034023">
    <property type="protein sequence ID" value="CAE8721302.1"/>
    <property type="molecule type" value="Genomic_DNA"/>
</dbReference>
<evidence type="ECO:0000313" key="3">
    <source>
        <dbReference type="EMBL" id="CAE8721302.1"/>
    </source>
</evidence>
<feature type="domain" description="Inositol polyphosphate-related phosphatase" evidence="2">
    <location>
        <begin position="277"/>
        <end position="580"/>
    </location>
</feature>
<dbReference type="SMART" id="SM00128">
    <property type="entry name" value="IPPc"/>
    <property type="match status" value="1"/>
</dbReference>
<organism evidence="3 4">
    <name type="scientific">Polarella glacialis</name>
    <name type="common">Dinoflagellate</name>
    <dbReference type="NCBI Taxonomy" id="89957"/>
    <lineage>
        <taxon>Eukaryota</taxon>
        <taxon>Sar</taxon>
        <taxon>Alveolata</taxon>
        <taxon>Dinophyceae</taxon>
        <taxon>Suessiales</taxon>
        <taxon>Suessiaceae</taxon>
        <taxon>Polarella</taxon>
    </lineage>
</organism>
<dbReference type="Gene3D" id="3.60.10.10">
    <property type="entry name" value="Endonuclease/exonuclease/phosphatase"/>
    <property type="match status" value="1"/>
</dbReference>
<evidence type="ECO:0000313" key="4">
    <source>
        <dbReference type="Proteomes" id="UP000626109"/>
    </source>
</evidence>
<reference evidence="3" key="1">
    <citation type="submission" date="2021-02" db="EMBL/GenBank/DDBJ databases">
        <authorList>
            <person name="Dougan E. K."/>
            <person name="Rhodes N."/>
            <person name="Thang M."/>
            <person name="Chan C."/>
        </authorList>
    </citation>
    <scope>NUCLEOTIDE SEQUENCE</scope>
</reference>
<gene>
    <name evidence="3" type="ORF">PGLA2088_LOCUS41854</name>
</gene>
<dbReference type="Pfam" id="PF22669">
    <property type="entry name" value="Exo_endo_phos2"/>
    <property type="match status" value="1"/>
</dbReference>
<feature type="compositionally biased region" description="Basic and acidic residues" evidence="1">
    <location>
        <begin position="69"/>
        <end position="81"/>
    </location>
</feature>
<dbReference type="PANTHER" id="PTHR11200">
    <property type="entry name" value="INOSITOL 5-PHOSPHATASE"/>
    <property type="match status" value="1"/>
</dbReference>
<dbReference type="InterPro" id="IPR036691">
    <property type="entry name" value="Endo/exonu/phosph_ase_sf"/>
</dbReference>
<dbReference type="Proteomes" id="UP000626109">
    <property type="component" value="Unassembled WGS sequence"/>
</dbReference>
<dbReference type="SUPFAM" id="SSF56219">
    <property type="entry name" value="DNase I-like"/>
    <property type="match status" value="1"/>
</dbReference>
<evidence type="ECO:0000259" key="2">
    <source>
        <dbReference type="SMART" id="SM00128"/>
    </source>
</evidence>
<dbReference type="InterPro" id="IPR046985">
    <property type="entry name" value="IP5"/>
</dbReference>
<name>A0A813L5Y9_POLGL</name>
<feature type="compositionally biased region" description="Low complexity" evidence="1">
    <location>
        <begin position="1"/>
        <end position="39"/>
    </location>
</feature>
<protein>
    <recommendedName>
        <fullName evidence="2">Inositol polyphosphate-related phosphatase domain-containing protein</fullName>
    </recommendedName>
</protein>
<comment type="caution">
    <text evidence="3">The sequence shown here is derived from an EMBL/GenBank/DDBJ whole genome shotgun (WGS) entry which is preliminary data.</text>
</comment>
<accession>A0A813L5Y9</accession>
<proteinExistence type="predicted"/>
<dbReference type="GO" id="GO:0004439">
    <property type="term" value="F:phosphatidylinositol-4,5-bisphosphate 5-phosphatase activity"/>
    <property type="evidence" value="ECO:0007669"/>
    <property type="project" value="TreeGrafter"/>
</dbReference>
<evidence type="ECO:0000256" key="1">
    <source>
        <dbReference type="SAM" id="MobiDB-lite"/>
    </source>
</evidence>
<feature type="region of interest" description="Disordered" evidence="1">
    <location>
        <begin position="1"/>
        <end position="206"/>
    </location>
</feature>
<dbReference type="GO" id="GO:0046856">
    <property type="term" value="P:phosphatidylinositol dephosphorylation"/>
    <property type="evidence" value="ECO:0007669"/>
    <property type="project" value="InterPro"/>
</dbReference>
<feature type="compositionally biased region" description="Low complexity" evidence="1">
    <location>
        <begin position="176"/>
        <end position="198"/>
    </location>
</feature>